<sequence>MNNHVNMFWSKYVYFTHGVYGEKCRALIQNGKNKGSRCNYKFRCKGHFCMRHYRMIYKKLYGN</sequence>
<accession>A0A6C0JBQ4</accession>
<proteinExistence type="predicted"/>
<dbReference type="EMBL" id="MN740373">
    <property type="protein sequence ID" value="QHU03245.1"/>
    <property type="molecule type" value="Genomic_DNA"/>
</dbReference>
<dbReference type="AlphaFoldDB" id="A0A6C0JBQ4"/>
<name>A0A6C0JBQ4_9ZZZZ</name>
<reference evidence="1" key="1">
    <citation type="journal article" date="2020" name="Nature">
        <title>Giant virus diversity and host interactions through global metagenomics.</title>
        <authorList>
            <person name="Schulz F."/>
            <person name="Roux S."/>
            <person name="Paez-Espino D."/>
            <person name="Jungbluth S."/>
            <person name="Walsh D.A."/>
            <person name="Denef V.J."/>
            <person name="McMahon K.D."/>
            <person name="Konstantinidis K.T."/>
            <person name="Eloe-Fadrosh E.A."/>
            <person name="Kyrpides N.C."/>
            <person name="Woyke T."/>
        </authorList>
    </citation>
    <scope>NUCLEOTIDE SEQUENCE</scope>
    <source>
        <strain evidence="1">GVMAG-M-3300026093-6</strain>
    </source>
</reference>
<organism evidence="1">
    <name type="scientific">viral metagenome</name>
    <dbReference type="NCBI Taxonomy" id="1070528"/>
    <lineage>
        <taxon>unclassified sequences</taxon>
        <taxon>metagenomes</taxon>
        <taxon>organismal metagenomes</taxon>
    </lineage>
</organism>
<protein>
    <submittedName>
        <fullName evidence="1">Uncharacterized protein</fullName>
    </submittedName>
</protein>
<evidence type="ECO:0000313" key="1">
    <source>
        <dbReference type="EMBL" id="QHU03245.1"/>
    </source>
</evidence>